<gene>
    <name evidence="10" type="ORF">Poli38472_002787</name>
</gene>
<feature type="compositionally biased region" description="Polar residues" evidence="6">
    <location>
        <begin position="475"/>
        <end position="493"/>
    </location>
</feature>
<organism evidence="10 11">
    <name type="scientific">Pythium oligandrum</name>
    <name type="common">Mycoparasitic fungus</name>
    <dbReference type="NCBI Taxonomy" id="41045"/>
    <lineage>
        <taxon>Eukaryota</taxon>
        <taxon>Sar</taxon>
        <taxon>Stramenopiles</taxon>
        <taxon>Oomycota</taxon>
        <taxon>Peronosporomycetes</taxon>
        <taxon>Pythiales</taxon>
        <taxon>Pythiaceae</taxon>
        <taxon>Pythium</taxon>
    </lineage>
</organism>
<dbReference type="SMART" id="SM00220">
    <property type="entry name" value="S_TKc"/>
    <property type="match status" value="1"/>
</dbReference>
<feature type="region of interest" description="Disordered" evidence="6">
    <location>
        <begin position="447"/>
        <end position="508"/>
    </location>
</feature>
<keyword evidence="7" id="KW-0472">Membrane</keyword>
<dbReference type="InterPro" id="IPR000719">
    <property type="entry name" value="Prot_kinase_dom"/>
</dbReference>
<dbReference type="InterPro" id="IPR001245">
    <property type="entry name" value="Ser-Thr/Tyr_kinase_cat_dom"/>
</dbReference>
<dbReference type="PANTHER" id="PTHR44329">
    <property type="entry name" value="SERINE/THREONINE-PROTEIN KINASE TNNI3K-RELATED"/>
    <property type="match status" value="1"/>
</dbReference>
<dbReference type="InterPro" id="IPR051681">
    <property type="entry name" value="Ser/Thr_Kinases-Pseudokinases"/>
</dbReference>
<dbReference type="GO" id="GO:0046872">
    <property type="term" value="F:metal ion binding"/>
    <property type="evidence" value="ECO:0007669"/>
    <property type="project" value="UniProtKB-KW"/>
</dbReference>
<feature type="transmembrane region" description="Helical" evidence="7">
    <location>
        <begin position="377"/>
        <end position="399"/>
    </location>
</feature>
<dbReference type="InterPro" id="IPR011009">
    <property type="entry name" value="Kinase-like_dom_sf"/>
</dbReference>
<dbReference type="GO" id="GO:0004674">
    <property type="term" value="F:protein serine/threonine kinase activity"/>
    <property type="evidence" value="ECO:0007669"/>
    <property type="project" value="TreeGrafter"/>
</dbReference>
<feature type="signal peptide" evidence="8">
    <location>
        <begin position="1"/>
        <end position="31"/>
    </location>
</feature>
<dbReference type="Gene3D" id="3.80.10.10">
    <property type="entry name" value="Ribonuclease Inhibitor"/>
    <property type="match status" value="1"/>
</dbReference>
<dbReference type="PROSITE" id="PS50011">
    <property type="entry name" value="PROTEIN_KINASE_DOM"/>
    <property type="match status" value="1"/>
</dbReference>
<evidence type="ECO:0000256" key="4">
    <source>
        <dbReference type="PIRSR" id="PIRSR000615-2"/>
    </source>
</evidence>
<dbReference type="PANTHER" id="PTHR44329:SF214">
    <property type="entry name" value="PROTEIN KINASE DOMAIN-CONTAINING PROTEIN"/>
    <property type="match status" value="1"/>
</dbReference>
<accession>A0A8K1CHU0</accession>
<feature type="domain" description="Protein kinase" evidence="9">
    <location>
        <begin position="560"/>
        <end position="822"/>
    </location>
</feature>
<feature type="active site" description="Proton acceptor" evidence="3">
    <location>
        <position position="686"/>
    </location>
</feature>
<keyword evidence="5" id="KW-0479">Metal-binding</keyword>
<dbReference type="EMBL" id="SPLM01000072">
    <property type="protein sequence ID" value="TMW63846.1"/>
    <property type="molecule type" value="Genomic_DNA"/>
</dbReference>
<evidence type="ECO:0000256" key="8">
    <source>
        <dbReference type="SAM" id="SignalP"/>
    </source>
</evidence>
<keyword evidence="4" id="KW-0067">ATP-binding</keyword>
<dbReference type="SUPFAM" id="SSF52058">
    <property type="entry name" value="L domain-like"/>
    <property type="match status" value="1"/>
</dbReference>
<dbReference type="InterPro" id="IPR032675">
    <property type="entry name" value="LRR_dom_sf"/>
</dbReference>
<name>A0A8K1CHU0_PYTOL</name>
<evidence type="ECO:0000256" key="3">
    <source>
        <dbReference type="PIRSR" id="PIRSR000615-1"/>
    </source>
</evidence>
<protein>
    <recommendedName>
        <fullName evidence="9">Protein kinase domain-containing protein</fullName>
    </recommendedName>
</protein>
<dbReference type="PROSITE" id="PS00108">
    <property type="entry name" value="PROTEIN_KINASE_ST"/>
    <property type="match status" value="1"/>
</dbReference>
<dbReference type="InterPro" id="IPR008271">
    <property type="entry name" value="Ser/Thr_kinase_AS"/>
</dbReference>
<dbReference type="Pfam" id="PF00069">
    <property type="entry name" value="Pkinase"/>
    <property type="match status" value="1"/>
</dbReference>
<keyword evidence="2" id="KW-0677">Repeat</keyword>
<evidence type="ECO:0000256" key="2">
    <source>
        <dbReference type="ARBA" id="ARBA00022737"/>
    </source>
</evidence>
<dbReference type="GO" id="GO:0005524">
    <property type="term" value="F:ATP binding"/>
    <property type="evidence" value="ECO:0007669"/>
    <property type="project" value="UniProtKB-KW"/>
</dbReference>
<dbReference type="AlphaFoldDB" id="A0A8K1CHU0"/>
<keyword evidence="8" id="KW-0732">Signal</keyword>
<feature type="chain" id="PRO_5035458741" description="Protein kinase domain-containing protein" evidence="8">
    <location>
        <begin position="32"/>
        <end position="832"/>
    </location>
</feature>
<evidence type="ECO:0000256" key="6">
    <source>
        <dbReference type="SAM" id="MobiDB-lite"/>
    </source>
</evidence>
<dbReference type="OrthoDB" id="4062651at2759"/>
<feature type="binding site" evidence="5">
    <location>
        <position position="691"/>
    </location>
    <ligand>
        <name>Mg(2+)</name>
        <dbReference type="ChEBI" id="CHEBI:18420"/>
    </ligand>
</feature>
<evidence type="ECO:0000256" key="5">
    <source>
        <dbReference type="PIRSR" id="PIRSR000615-3"/>
    </source>
</evidence>
<evidence type="ECO:0000256" key="1">
    <source>
        <dbReference type="ARBA" id="ARBA00022614"/>
    </source>
</evidence>
<keyword evidence="7" id="KW-1133">Transmembrane helix</keyword>
<reference evidence="10" key="1">
    <citation type="submission" date="2019-03" db="EMBL/GenBank/DDBJ databases">
        <title>Long read genome sequence of the mycoparasitic Pythium oligandrum ATCC 38472 isolated from sugarbeet rhizosphere.</title>
        <authorList>
            <person name="Gaulin E."/>
        </authorList>
    </citation>
    <scope>NUCLEOTIDE SEQUENCE</scope>
    <source>
        <strain evidence="10">ATCC 38472_TT</strain>
    </source>
</reference>
<proteinExistence type="predicted"/>
<dbReference type="PROSITE" id="PS51450">
    <property type="entry name" value="LRR"/>
    <property type="match status" value="2"/>
</dbReference>
<feature type="binding site" evidence="5">
    <location>
        <position position="704"/>
    </location>
    <ligand>
        <name>Mg(2+)</name>
        <dbReference type="ChEBI" id="CHEBI:18420"/>
    </ligand>
</feature>
<dbReference type="Proteomes" id="UP000794436">
    <property type="component" value="Unassembled WGS sequence"/>
</dbReference>
<keyword evidence="7" id="KW-0812">Transmembrane</keyword>
<dbReference type="SUPFAM" id="SSF56112">
    <property type="entry name" value="Protein kinase-like (PK-like)"/>
    <property type="match status" value="1"/>
</dbReference>
<dbReference type="Pfam" id="PF13855">
    <property type="entry name" value="LRR_8"/>
    <property type="match status" value="1"/>
</dbReference>
<keyword evidence="5" id="KW-0460">Magnesium</keyword>
<evidence type="ECO:0000313" key="10">
    <source>
        <dbReference type="EMBL" id="TMW63846.1"/>
    </source>
</evidence>
<dbReference type="SMART" id="SM00369">
    <property type="entry name" value="LRR_TYP"/>
    <property type="match status" value="2"/>
</dbReference>
<keyword evidence="4" id="KW-0547">Nucleotide-binding</keyword>
<evidence type="ECO:0000256" key="7">
    <source>
        <dbReference type="SAM" id="Phobius"/>
    </source>
</evidence>
<evidence type="ECO:0000313" key="11">
    <source>
        <dbReference type="Proteomes" id="UP000794436"/>
    </source>
</evidence>
<keyword evidence="11" id="KW-1185">Reference proteome</keyword>
<keyword evidence="1" id="KW-0433">Leucine-rich repeat</keyword>
<sequence>MAATSRSLGLMRSSTWLGAVLSSASLTVAMAASSASSSATDWCSNTASVVLTSCGDQCVSDLKLKNTPAIDVPCVQYPSKAATTCSEDARNKCTAYDDACTYQCLQVYNTVSAKWTLFVKDPALTDTFTNTSSPTDRFPAAPVQAITGYQFSEEVKMIQITGFDNANVQKGSVKTVKLGDNVFEKAAVAESLVLTNLDLSKLATNFLPLSVSSLVLENCKLSDVPTDVGNMLNLRQLSLAKNSITDLPGADNKITKALQQLTTLSLKQNDLTTFDWSLPELTSLDLSENKLTEFPMALFDLTKLTSVSLSGNSIKNLTVTQAQFSFLKRLDADSTLGLASVSGSCASGQTEDTALGSVVCISDGSGSSDSGGGSSNVLVIVIVVLAVVLVLGGVSFYCYRRRSKATSEFYVSVIGDNNRNGGATGNNSSSGGNRSRGLSLFAFGRQSRAQSTTNNTGGSASGGTGGTGGGVRGSIPSSGGRQSRGASIGTRPSSMFGRPRKTSASSAAASLSVGTYSELSKFPDERRGTAATSTEAGRVGHSRERARINENVVRISNEEIRFTRTIAKGAFGEVYLAHFGVELVAVKKLLVMTEASIGDFLGELNLLANLSHPRIVGLVGATWDDDALNNLQIVTEFMDSGDLLTVLRRSSPTDLTWNNGKAAYCVQICEAVFYLHSLQPALIHRDIKSRNILVDSRKGAKLSDFGESRERTVHSTMTAGVGTARWVAPEIIIGEDYSELADIYSLGVLLTELDTHLIPFEKMQMEEAMIVQQVAVGKLRPKVSDTCPEVIRRLAHECLQFDPQLRPTAARVLQTLMSSQLIRRLSTISDSE</sequence>
<dbReference type="InterPro" id="IPR001611">
    <property type="entry name" value="Leu-rich_rpt"/>
</dbReference>
<dbReference type="InterPro" id="IPR003591">
    <property type="entry name" value="Leu-rich_rpt_typical-subtyp"/>
</dbReference>
<dbReference type="PRINTS" id="PR00109">
    <property type="entry name" value="TYRKINASE"/>
</dbReference>
<feature type="compositionally biased region" description="Gly residues" evidence="6">
    <location>
        <begin position="459"/>
        <end position="472"/>
    </location>
</feature>
<feature type="binding site" evidence="4">
    <location>
        <position position="690"/>
    </location>
    <ligand>
        <name>ATP</name>
        <dbReference type="ChEBI" id="CHEBI:30616"/>
    </ligand>
</feature>
<comment type="caution">
    <text evidence="10">The sequence shown here is derived from an EMBL/GenBank/DDBJ whole genome shotgun (WGS) entry which is preliminary data.</text>
</comment>
<dbReference type="Gene3D" id="1.10.510.10">
    <property type="entry name" value="Transferase(Phosphotransferase) domain 1"/>
    <property type="match status" value="1"/>
</dbReference>
<evidence type="ECO:0000259" key="9">
    <source>
        <dbReference type="PROSITE" id="PS50011"/>
    </source>
</evidence>